<reference evidence="3 4" key="1">
    <citation type="submission" date="2019-05" db="EMBL/GenBank/DDBJ databases">
        <title>Another draft genome of Portunus trituberculatus and its Hox gene families provides insights of decapod evolution.</title>
        <authorList>
            <person name="Jeong J.-H."/>
            <person name="Song I."/>
            <person name="Kim S."/>
            <person name="Choi T."/>
            <person name="Kim D."/>
            <person name="Ryu S."/>
            <person name="Kim W."/>
        </authorList>
    </citation>
    <scope>NUCLEOTIDE SEQUENCE [LARGE SCALE GENOMIC DNA]</scope>
    <source>
        <tissue evidence="3">Muscle</tissue>
    </source>
</reference>
<feature type="chain" id="PRO_5022931964" evidence="2">
    <location>
        <begin position="24"/>
        <end position="185"/>
    </location>
</feature>
<comment type="caution">
    <text evidence="3">The sequence shown here is derived from an EMBL/GenBank/DDBJ whole genome shotgun (WGS) entry which is preliminary data.</text>
</comment>
<evidence type="ECO:0000256" key="1">
    <source>
        <dbReference type="SAM" id="MobiDB-lite"/>
    </source>
</evidence>
<accession>A0A5B7K1E2</accession>
<evidence type="ECO:0000256" key="2">
    <source>
        <dbReference type="SAM" id="SignalP"/>
    </source>
</evidence>
<sequence length="185" mass="20020">MVVVVLVVVLVVLVVVVVMGAEAAEHLIRDAHVRHQQQRQQQQQEREGQAALYSAIFRNASLSHRDYFQTTETINQVRRGNVSDNESPATPQSSIRPNITSLGTDIGGVSLSRPGLSGWGSGWATRTVLSQDLLLKMSRSLTDPSSVPLLRHGGVVESCTAEVDVHSASKTCRPQLNLLTSTVTG</sequence>
<keyword evidence="4" id="KW-1185">Reference proteome</keyword>
<protein>
    <submittedName>
        <fullName evidence="3">Uncharacterized protein</fullName>
    </submittedName>
</protein>
<feature type="region of interest" description="Disordered" evidence="1">
    <location>
        <begin position="76"/>
        <end position="100"/>
    </location>
</feature>
<organism evidence="3 4">
    <name type="scientific">Portunus trituberculatus</name>
    <name type="common">Swimming crab</name>
    <name type="synonym">Neptunus trituberculatus</name>
    <dbReference type="NCBI Taxonomy" id="210409"/>
    <lineage>
        <taxon>Eukaryota</taxon>
        <taxon>Metazoa</taxon>
        <taxon>Ecdysozoa</taxon>
        <taxon>Arthropoda</taxon>
        <taxon>Crustacea</taxon>
        <taxon>Multicrustacea</taxon>
        <taxon>Malacostraca</taxon>
        <taxon>Eumalacostraca</taxon>
        <taxon>Eucarida</taxon>
        <taxon>Decapoda</taxon>
        <taxon>Pleocyemata</taxon>
        <taxon>Brachyura</taxon>
        <taxon>Eubrachyura</taxon>
        <taxon>Portunoidea</taxon>
        <taxon>Portunidae</taxon>
        <taxon>Portuninae</taxon>
        <taxon>Portunus</taxon>
    </lineage>
</organism>
<name>A0A5B7K1E2_PORTR</name>
<evidence type="ECO:0000313" key="3">
    <source>
        <dbReference type="EMBL" id="MPD04172.1"/>
    </source>
</evidence>
<dbReference type="AlphaFoldDB" id="A0A5B7K1E2"/>
<feature type="signal peptide" evidence="2">
    <location>
        <begin position="1"/>
        <end position="23"/>
    </location>
</feature>
<keyword evidence="2" id="KW-0732">Signal</keyword>
<dbReference type="Proteomes" id="UP000324222">
    <property type="component" value="Unassembled WGS sequence"/>
</dbReference>
<proteinExistence type="predicted"/>
<dbReference type="EMBL" id="VSRR010139728">
    <property type="protein sequence ID" value="MPD04172.1"/>
    <property type="molecule type" value="Genomic_DNA"/>
</dbReference>
<evidence type="ECO:0000313" key="4">
    <source>
        <dbReference type="Proteomes" id="UP000324222"/>
    </source>
</evidence>
<gene>
    <name evidence="3" type="ORF">E2C01_099846</name>
</gene>